<keyword evidence="3" id="KW-1185">Reference proteome</keyword>
<dbReference type="EMBL" id="BAAANY010000009">
    <property type="protein sequence ID" value="GAA1676768.1"/>
    <property type="molecule type" value="Genomic_DNA"/>
</dbReference>
<comment type="caution">
    <text evidence="2">The sequence shown here is derived from an EMBL/GenBank/DDBJ whole genome shotgun (WGS) entry which is preliminary data.</text>
</comment>
<dbReference type="InterPro" id="IPR027417">
    <property type="entry name" value="P-loop_NTPase"/>
</dbReference>
<accession>A0ABN2GTV9</accession>
<dbReference type="Proteomes" id="UP001500618">
    <property type="component" value="Unassembled WGS sequence"/>
</dbReference>
<evidence type="ECO:0000256" key="1">
    <source>
        <dbReference type="SAM" id="MobiDB-lite"/>
    </source>
</evidence>
<name>A0ABN2GTV9_9ACTN</name>
<feature type="compositionally biased region" description="Pro residues" evidence="1">
    <location>
        <begin position="47"/>
        <end position="61"/>
    </location>
</feature>
<dbReference type="SUPFAM" id="SSF52540">
    <property type="entry name" value="P-loop containing nucleoside triphosphate hydrolases"/>
    <property type="match status" value="1"/>
</dbReference>
<protein>
    <submittedName>
        <fullName evidence="2">MinD/ParA family protein</fullName>
    </submittedName>
</protein>
<dbReference type="Gene3D" id="3.40.50.300">
    <property type="entry name" value="P-loop containing nucleotide triphosphate hydrolases"/>
    <property type="match status" value="1"/>
</dbReference>
<gene>
    <name evidence="2" type="ORF">GCM10009765_27620</name>
</gene>
<evidence type="ECO:0000313" key="2">
    <source>
        <dbReference type="EMBL" id="GAA1676768.1"/>
    </source>
</evidence>
<organism evidence="2 3">
    <name type="scientific">Fodinicola feengrottensis</name>
    <dbReference type="NCBI Taxonomy" id="435914"/>
    <lineage>
        <taxon>Bacteria</taxon>
        <taxon>Bacillati</taxon>
        <taxon>Actinomycetota</taxon>
        <taxon>Actinomycetes</taxon>
        <taxon>Mycobacteriales</taxon>
        <taxon>Fodinicola</taxon>
    </lineage>
</organism>
<reference evidence="2 3" key="1">
    <citation type="journal article" date="2019" name="Int. J. Syst. Evol. Microbiol.">
        <title>The Global Catalogue of Microorganisms (GCM) 10K type strain sequencing project: providing services to taxonomists for standard genome sequencing and annotation.</title>
        <authorList>
            <consortium name="The Broad Institute Genomics Platform"/>
            <consortium name="The Broad Institute Genome Sequencing Center for Infectious Disease"/>
            <person name="Wu L."/>
            <person name="Ma J."/>
        </authorList>
    </citation>
    <scope>NUCLEOTIDE SEQUENCE [LARGE SCALE GENOMIC DNA]</scope>
    <source>
        <strain evidence="2 3">JCM 14718</strain>
    </source>
</reference>
<evidence type="ECO:0000313" key="3">
    <source>
        <dbReference type="Proteomes" id="UP001500618"/>
    </source>
</evidence>
<proteinExistence type="predicted"/>
<sequence length="345" mass="34455">MPAPVSAGQLPVNPANPYDAIPAPWQPQSSSVLAGPIATPPRGAGPNTPPGALPAPRPVGPPAVKGGLSTGGVTGWRGLVSSVVFGIVNPGSAAVAERERRVLATVRGRQPGPQMVALIGAGNRVGTSTTAAGLALTLGALRRENVLLMAVVAGGASIGERLSGQRAPSTADVRQVGGGMVDPLMIPSGVHVIDAAPYNNPLSRTATAEMLDNSRNKYAFTVVDAATNVEDAGMTSIARADRVVVVTLGTPQGLGAAQGALGRLRPRVGTPMQPAVVLTVLLPPGGSRASVQSSADQLAAAVGGIAVLVPYDPALATGGRLDPGGLTPDTRRGYLDLAVAITANA</sequence>
<feature type="region of interest" description="Disordered" evidence="1">
    <location>
        <begin position="18"/>
        <end position="63"/>
    </location>
</feature>